<dbReference type="GO" id="GO:0006808">
    <property type="term" value="P:regulation of nitrogen utilization"/>
    <property type="evidence" value="ECO:0007669"/>
    <property type="project" value="InterPro"/>
</dbReference>
<accession>A0A6S6TH96</accession>
<dbReference type="EMBL" id="CACVAZ010000118">
    <property type="protein sequence ID" value="CAA6818725.1"/>
    <property type="molecule type" value="Genomic_DNA"/>
</dbReference>
<dbReference type="InterPro" id="IPR015867">
    <property type="entry name" value="N-reg_PII/ATP_PRibTrfase_C"/>
</dbReference>
<proteinExistence type="predicted"/>
<dbReference type="InterPro" id="IPR002187">
    <property type="entry name" value="N-reg_PII"/>
</dbReference>
<sequence>MNLGATGYTVSEVHGRGDRGVRNNELFEISNIKIEVACSSELANKIKSYVQETYGKNYATSLYTHEIYT</sequence>
<protein>
    <recommendedName>
        <fullName evidence="2">Nitrogen regulatory protein P-II</fullName>
    </recommendedName>
</protein>
<evidence type="ECO:0000313" key="1">
    <source>
        <dbReference type="EMBL" id="CAA6818725.1"/>
    </source>
</evidence>
<organism evidence="1">
    <name type="scientific">uncultured Sulfurovum sp</name>
    <dbReference type="NCBI Taxonomy" id="269237"/>
    <lineage>
        <taxon>Bacteria</taxon>
        <taxon>Pseudomonadati</taxon>
        <taxon>Campylobacterota</taxon>
        <taxon>Epsilonproteobacteria</taxon>
        <taxon>Campylobacterales</taxon>
        <taxon>Sulfurovaceae</taxon>
        <taxon>Sulfurovum</taxon>
        <taxon>environmental samples</taxon>
    </lineage>
</organism>
<dbReference type="Gene3D" id="3.30.70.120">
    <property type="match status" value="1"/>
</dbReference>
<dbReference type="Pfam" id="PF00543">
    <property type="entry name" value="P-II"/>
    <property type="match status" value="1"/>
</dbReference>
<dbReference type="AlphaFoldDB" id="A0A6S6TH96"/>
<gene>
    <name evidence="1" type="ORF">HELGO_WM18465</name>
</gene>
<dbReference type="InterPro" id="IPR011322">
    <property type="entry name" value="N-reg_PII-like_a/b"/>
</dbReference>
<dbReference type="SUPFAM" id="SSF54913">
    <property type="entry name" value="GlnB-like"/>
    <property type="match status" value="1"/>
</dbReference>
<dbReference type="GO" id="GO:0030234">
    <property type="term" value="F:enzyme regulator activity"/>
    <property type="evidence" value="ECO:0007669"/>
    <property type="project" value="InterPro"/>
</dbReference>
<evidence type="ECO:0008006" key="2">
    <source>
        <dbReference type="Google" id="ProtNLM"/>
    </source>
</evidence>
<reference evidence="1" key="1">
    <citation type="submission" date="2020-01" db="EMBL/GenBank/DDBJ databases">
        <authorList>
            <person name="Meier V. D."/>
            <person name="Meier V D."/>
        </authorList>
    </citation>
    <scope>NUCLEOTIDE SEQUENCE</scope>
    <source>
        <strain evidence="1">HLG_WM_MAG_02</strain>
    </source>
</reference>
<name>A0A6S6TH96_9BACT</name>